<gene>
    <name evidence="1" type="ORF">TTHERM_000793975</name>
</gene>
<dbReference type="Proteomes" id="UP000009168">
    <property type="component" value="Unassembled WGS sequence"/>
</dbReference>
<dbReference type="GeneID" id="24440699"/>
<dbReference type="InParanoid" id="W7XGC9"/>
<reference evidence="2" key="1">
    <citation type="journal article" date="2006" name="PLoS Biol.">
        <title>Macronuclear genome sequence of the ciliate Tetrahymena thermophila, a model eukaryote.</title>
        <authorList>
            <person name="Eisen J.A."/>
            <person name="Coyne R.S."/>
            <person name="Wu M."/>
            <person name="Wu D."/>
            <person name="Thiagarajan M."/>
            <person name="Wortman J.R."/>
            <person name="Badger J.H."/>
            <person name="Ren Q."/>
            <person name="Amedeo P."/>
            <person name="Jones K.M."/>
            <person name="Tallon L.J."/>
            <person name="Delcher A.L."/>
            <person name="Salzberg S.L."/>
            <person name="Silva J.C."/>
            <person name="Haas B.J."/>
            <person name="Majoros W.H."/>
            <person name="Farzad M."/>
            <person name="Carlton J.M."/>
            <person name="Smith R.K. Jr."/>
            <person name="Garg J."/>
            <person name="Pearlman R.E."/>
            <person name="Karrer K.M."/>
            <person name="Sun L."/>
            <person name="Manning G."/>
            <person name="Elde N.C."/>
            <person name="Turkewitz A.P."/>
            <person name="Asai D.J."/>
            <person name="Wilkes D.E."/>
            <person name="Wang Y."/>
            <person name="Cai H."/>
            <person name="Collins K."/>
            <person name="Stewart B.A."/>
            <person name="Lee S.R."/>
            <person name="Wilamowska K."/>
            <person name="Weinberg Z."/>
            <person name="Ruzzo W.L."/>
            <person name="Wloga D."/>
            <person name="Gaertig J."/>
            <person name="Frankel J."/>
            <person name="Tsao C.-C."/>
            <person name="Gorovsky M.A."/>
            <person name="Keeling P.J."/>
            <person name="Waller R.F."/>
            <person name="Patron N.J."/>
            <person name="Cherry J.M."/>
            <person name="Stover N.A."/>
            <person name="Krieger C.J."/>
            <person name="del Toro C."/>
            <person name="Ryder H.F."/>
            <person name="Williamson S.C."/>
            <person name="Barbeau R.A."/>
            <person name="Hamilton E.P."/>
            <person name="Orias E."/>
        </authorList>
    </citation>
    <scope>NUCLEOTIDE SEQUENCE [LARGE SCALE GENOMIC DNA]</scope>
    <source>
        <strain evidence="2">SB210</strain>
    </source>
</reference>
<organism evidence="1 2">
    <name type="scientific">Tetrahymena thermophila (strain SB210)</name>
    <dbReference type="NCBI Taxonomy" id="312017"/>
    <lineage>
        <taxon>Eukaryota</taxon>
        <taxon>Sar</taxon>
        <taxon>Alveolata</taxon>
        <taxon>Ciliophora</taxon>
        <taxon>Intramacronucleata</taxon>
        <taxon>Oligohymenophorea</taxon>
        <taxon>Hymenostomatida</taxon>
        <taxon>Tetrahymenina</taxon>
        <taxon>Tetrahymenidae</taxon>
        <taxon>Tetrahymena</taxon>
    </lineage>
</organism>
<accession>W7XGC9</accession>
<name>W7XGC9_TETTS</name>
<protein>
    <submittedName>
        <fullName evidence="1">Uncharacterized protein</fullName>
    </submittedName>
</protein>
<dbReference type="KEGG" id="tet:TTHERM_000793975"/>
<evidence type="ECO:0000313" key="1">
    <source>
        <dbReference type="EMBL" id="EWS73166.1"/>
    </source>
</evidence>
<dbReference type="EMBL" id="GG662609">
    <property type="protein sequence ID" value="EWS73166.1"/>
    <property type="molecule type" value="Genomic_DNA"/>
</dbReference>
<keyword evidence="2" id="KW-1185">Reference proteome</keyword>
<proteinExistence type="predicted"/>
<sequence>MSISLANTKMNYIFSKFCIKILMMKKNCDQNMKQHFLFKINKKNQTIYFRTNKMYIINLNNIYTFKQQYQYLELQLKKNNLQTLCLNVLDRYYFDKNIIARIPLKKIQFLIDLFLIYQTIYKILKSN</sequence>
<evidence type="ECO:0000313" key="2">
    <source>
        <dbReference type="Proteomes" id="UP000009168"/>
    </source>
</evidence>
<dbReference type="AlphaFoldDB" id="W7XGC9"/>
<dbReference type="RefSeq" id="XP_012654286.1">
    <property type="nucleotide sequence ID" value="XM_012798832.1"/>
</dbReference>